<dbReference type="GO" id="GO:0005739">
    <property type="term" value="C:mitochondrion"/>
    <property type="evidence" value="ECO:0007669"/>
    <property type="project" value="UniProtKB-SubCell"/>
</dbReference>
<dbReference type="GO" id="GO:0032259">
    <property type="term" value="P:methylation"/>
    <property type="evidence" value="ECO:0007669"/>
    <property type="project" value="UniProtKB-KW"/>
</dbReference>
<reference evidence="8" key="1">
    <citation type="submission" date="2009-06" db="EMBL/GenBank/DDBJ databases">
        <title>A full-length cDNA resource of the pea aphid, Acyrthosiphon pisum.</title>
        <authorList>
            <person name="Shigenobu S."/>
            <person name="Nakabachi A."/>
            <person name="Richards S."/>
        </authorList>
    </citation>
    <scope>NUCLEOTIDE SEQUENCE</scope>
    <source>
        <strain evidence="8">LSR1</strain>
        <tissue evidence="8">Whole body</tissue>
    </source>
</reference>
<dbReference type="InterPro" id="IPR029063">
    <property type="entry name" value="SAM-dependent_MTases_sf"/>
</dbReference>
<evidence type="ECO:0000256" key="1">
    <source>
        <dbReference type="ARBA" id="ARBA00004173"/>
    </source>
</evidence>
<comment type="similarity">
    <text evidence="2 7">Belongs to the NDUFAF7 family.</text>
</comment>
<protein>
    <recommendedName>
        <fullName evidence="7">Protein arginine methyltransferase NDUFAF7</fullName>
        <ecNumber evidence="7">2.1.1.320</ecNumber>
    </recommendedName>
</protein>
<accession>C4WW38</accession>
<dbReference type="EC" id="2.1.1.320" evidence="7"/>
<comment type="subcellular location">
    <subcellularLocation>
        <location evidence="1 7">Mitochondrion</location>
    </subcellularLocation>
</comment>
<dbReference type="InterPro" id="IPR038375">
    <property type="entry name" value="NDUFAF7_sf"/>
</dbReference>
<evidence type="ECO:0000256" key="6">
    <source>
        <dbReference type="ARBA" id="ARBA00048612"/>
    </source>
</evidence>
<dbReference type="PANTHER" id="PTHR12049">
    <property type="entry name" value="PROTEIN ARGININE METHYLTRANSFERASE NDUFAF7, MITOCHONDRIAL"/>
    <property type="match status" value="1"/>
</dbReference>
<organism evidence="8">
    <name type="scientific">Acyrthosiphon pisum</name>
    <name type="common">Pea aphid</name>
    <dbReference type="NCBI Taxonomy" id="7029"/>
    <lineage>
        <taxon>Eukaryota</taxon>
        <taxon>Metazoa</taxon>
        <taxon>Ecdysozoa</taxon>
        <taxon>Arthropoda</taxon>
        <taxon>Hexapoda</taxon>
        <taxon>Insecta</taxon>
        <taxon>Pterygota</taxon>
        <taxon>Neoptera</taxon>
        <taxon>Paraneoptera</taxon>
        <taxon>Hemiptera</taxon>
        <taxon>Sternorrhyncha</taxon>
        <taxon>Aphidomorpha</taxon>
        <taxon>Aphidoidea</taxon>
        <taxon>Aphididae</taxon>
        <taxon>Macrosiphini</taxon>
        <taxon>Acyrthosiphon</taxon>
    </lineage>
</organism>
<keyword evidence="5 7" id="KW-0496">Mitochondrion</keyword>
<comment type="function">
    <text evidence="7">Arginine methyltransferase involved in the assembly or stability of mitochondrial NADH:ubiquinone oxidoreductase complex (complex I).</text>
</comment>
<sequence length="128" mass="14631">MLKLLKLQPRSIVRTIATLQNNLPVQQNLTKYFQDKIRINGPITLAEYMRESLKTYYNSGNVFGSDGDFITSPEISQLYGEMVMLWLLSLWEKAGCPSPVNLIELGPGNRSYDDRYVKIIKTNSIQLT</sequence>
<evidence type="ECO:0000256" key="5">
    <source>
        <dbReference type="ARBA" id="ARBA00023128"/>
    </source>
</evidence>
<dbReference type="PANTHER" id="PTHR12049:SF7">
    <property type="entry name" value="PROTEIN ARGININE METHYLTRANSFERASE NDUFAF7, MITOCHONDRIAL"/>
    <property type="match status" value="1"/>
</dbReference>
<name>C4WW38_ACYPI</name>
<dbReference type="InterPro" id="IPR003788">
    <property type="entry name" value="NDUFAF7"/>
</dbReference>
<evidence type="ECO:0000313" key="8">
    <source>
        <dbReference type="EMBL" id="BAH72108.1"/>
    </source>
</evidence>
<dbReference type="OrthoDB" id="438553at2759"/>
<dbReference type="EMBL" id="AK341831">
    <property type="protein sequence ID" value="BAH72108.1"/>
    <property type="molecule type" value="mRNA"/>
</dbReference>
<dbReference type="AlphaFoldDB" id="C4WW38"/>
<keyword evidence="3 7" id="KW-0489">Methyltransferase</keyword>
<proteinExistence type="evidence at transcript level"/>
<evidence type="ECO:0000256" key="7">
    <source>
        <dbReference type="RuleBase" id="RU364114"/>
    </source>
</evidence>
<dbReference type="GO" id="GO:0032981">
    <property type="term" value="P:mitochondrial respiratory chain complex I assembly"/>
    <property type="evidence" value="ECO:0007669"/>
    <property type="project" value="TreeGrafter"/>
</dbReference>
<evidence type="ECO:0000256" key="4">
    <source>
        <dbReference type="ARBA" id="ARBA00022679"/>
    </source>
</evidence>
<comment type="catalytic activity">
    <reaction evidence="6 7">
        <text>L-arginyl-[protein] + 2 S-adenosyl-L-methionine = N(omega),N(omega)'-dimethyl-L-arginyl-[protein] + 2 S-adenosyl-L-homocysteine + 2 H(+)</text>
        <dbReference type="Rhea" id="RHEA:48108"/>
        <dbReference type="Rhea" id="RHEA-COMP:10532"/>
        <dbReference type="Rhea" id="RHEA-COMP:11992"/>
        <dbReference type="ChEBI" id="CHEBI:15378"/>
        <dbReference type="ChEBI" id="CHEBI:29965"/>
        <dbReference type="ChEBI" id="CHEBI:57856"/>
        <dbReference type="ChEBI" id="CHEBI:59789"/>
        <dbReference type="ChEBI" id="CHEBI:88221"/>
        <dbReference type="EC" id="2.1.1.320"/>
    </reaction>
</comment>
<gene>
    <name evidence="8" type="primary">ACYPI009538</name>
</gene>
<dbReference type="SUPFAM" id="SSF53335">
    <property type="entry name" value="S-adenosyl-L-methionine-dependent methyltransferases"/>
    <property type="match status" value="1"/>
</dbReference>
<evidence type="ECO:0000256" key="2">
    <source>
        <dbReference type="ARBA" id="ARBA00005891"/>
    </source>
</evidence>
<evidence type="ECO:0000256" key="3">
    <source>
        <dbReference type="ARBA" id="ARBA00022603"/>
    </source>
</evidence>
<keyword evidence="4 7" id="KW-0808">Transferase</keyword>
<dbReference type="Gene3D" id="3.40.50.12710">
    <property type="match status" value="1"/>
</dbReference>
<dbReference type="GO" id="GO:0035243">
    <property type="term" value="F:protein-arginine omega-N symmetric methyltransferase activity"/>
    <property type="evidence" value="ECO:0007669"/>
    <property type="project" value="UniProtKB-EC"/>
</dbReference>